<dbReference type="CDD" id="cd00303">
    <property type="entry name" value="retropepsin_like"/>
    <property type="match status" value="1"/>
</dbReference>
<reference evidence="2" key="1">
    <citation type="submission" date="2025-08" db="UniProtKB">
        <authorList>
            <consortium name="RefSeq"/>
        </authorList>
    </citation>
    <scope>IDENTIFICATION</scope>
</reference>
<organism evidence="1 2">
    <name type="scientific">Dioscorea cayennensis subsp. rotundata</name>
    <name type="common">White Guinea yam</name>
    <name type="synonym">Dioscorea rotundata</name>
    <dbReference type="NCBI Taxonomy" id="55577"/>
    <lineage>
        <taxon>Eukaryota</taxon>
        <taxon>Viridiplantae</taxon>
        <taxon>Streptophyta</taxon>
        <taxon>Embryophyta</taxon>
        <taxon>Tracheophyta</taxon>
        <taxon>Spermatophyta</taxon>
        <taxon>Magnoliopsida</taxon>
        <taxon>Liliopsida</taxon>
        <taxon>Dioscoreales</taxon>
        <taxon>Dioscoreaceae</taxon>
        <taxon>Dioscorea</taxon>
    </lineage>
</organism>
<sequence length="201" mass="22727">MPRYAKFFKELFTNKRKLEEVSSVTLGEECSALITNKIPKKEKDPGGFIVHCTIGGLVNEKARADLGASINLTPYKIFQKLGLGELKPIAMTLQLADRSIRQPRWIIEDVLVKEDKFIFPVDFIILYVDNKDTFLKDDLSELLEDDPVDDKAGEEVMEKSFYLKLESVKVSAPPKPPKTKITCANKWWKKVKHGVSMGVPG</sequence>
<keyword evidence="1" id="KW-1185">Reference proteome</keyword>
<feature type="non-terminal residue" evidence="2">
    <location>
        <position position="201"/>
    </location>
</feature>
<dbReference type="Proteomes" id="UP001515500">
    <property type="component" value="Unplaced"/>
</dbReference>
<name>A0AB40B2E7_DIOCR</name>
<dbReference type="Gene3D" id="2.40.70.10">
    <property type="entry name" value="Acid Proteases"/>
    <property type="match status" value="1"/>
</dbReference>
<evidence type="ECO:0000313" key="1">
    <source>
        <dbReference type="Proteomes" id="UP001515500"/>
    </source>
</evidence>
<dbReference type="InterPro" id="IPR021109">
    <property type="entry name" value="Peptidase_aspartic_dom_sf"/>
</dbReference>
<dbReference type="GeneID" id="120257235"/>
<proteinExistence type="predicted"/>
<dbReference type="PANTHER" id="PTHR33067">
    <property type="entry name" value="RNA-DIRECTED DNA POLYMERASE-RELATED"/>
    <property type="match status" value="1"/>
</dbReference>
<gene>
    <name evidence="2" type="primary">LOC120257235</name>
</gene>
<evidence type="ECO:0000313" key="2">
    <source>
        <dbReference type="RefSeq" id="XP_039120721.1"/>
    </source>
</evidence>
<accession>A0AB40B2E7</accession>
<dbReference type="RefSeq" id="XP_039120721.1">
    <property type="nucleotide sequence ID" value="XM_039264787.1"/>
</dbReference>
<dbReference type="PANTHER" id="PTHR33067:SF9">
    <property type="entry name" value="RNA-DIRECTED DNA POLYMERASE"/>
    <property type="match status" value="1"/>
</dbReference>
<protein>
    <submittedName>
        <fullName evidence="2">Uncharacterized protein LOC120257235</fullName>
    </submittedName>
</protein>
<dbReference type="AlphaFoldDB" id="A0AB40B2E7"/>